<sequence>MCMAEYWTTAEAAEFAHHAPGTLEYWRGQGKGPQFVKLPSGRVLYRAADVVAWMEGEVQHFAAHELAAWTGAAA</sequence>
<keyword evidence="3" id="KW-1185">Reference proteome</keyword>
<accession>A0A2A9CQT2</accession>
<proteinExistence type="predicted"/>
<dbReference type="AlphaFoldDB" id="A0A2A9CQT2"/>
<evidence type="ECO:0000313" key="2">
    <source>
        <dbReference type="EMBL" id="PFG15972.1"/>
    </source>
</evidence>
<dbReference type="Pfam" id="PF12728">
    <property type="entry name" value="HTH_17"/>
    <property type="match status" value="1"/>
</dbReference>
<evidence type="ECO:0000313" key="3">
    <source>
        <dbReference type="Proteomes" id="UP000226079"/>
    </source>
</evidence>
<dbReference type="InterPro" id="IPR009061">
    <property type="entry name" value="DNA-bd_dom_put_sf"/>
</dbReference>
<dbReference type="Proteomes" id="UP000226079">
    <property type="component" value="Unassembled WGS sequence"/>
</dbReference>
<name>A0A2A9CQT2_9ACTN</name>
<dbReference type="SUPFAM" id="SSF46955">
    <property type="entry name" value="Putative DNA-binding domain"/>
    <property type="match status" value="1"/>
</dbReference>
<gene>
    <name evidence="2" type="ORF">ATK74_0494</name>
</gene>
<protein>
    <recommendedName>
        <fullName evidence="1">Helix-turn-helix domain-containing protein</fullName>
    </recommendedName>
</protein>
<reference evidence="2 3" key="1">
    <citation type="submission" date="2017-10" db="EMBL/GenBank/DDBJ databases">
        <title>Sequencing the genomes of 1000 actinobacteria strains.</title>
        <authorList>
            <person name="Klenk H.-P."/>
        </authorList>
    </citation>
    <scope>NUCLEOTIDE SEQUENCE [LARGE SCALE GENOMIC DNA]</scope>
    <source>
        <strain evidence="2 3">DSM 15597</strain>
    </source>
</reference>
<evidence type="ECO:0000259" key="1">
    <source>
        <dbReference type="Pfam" id="PF12728"/>
    </source>
</evidence>
<feature type="domain" description="Helix-turn-helix" evidence="1">
    <location>
        <begin position="8"/>
        <end position="56"/>
    </location>
</feature>
<comment type="caution">
    <text evidence="2">The sequence shown here is derived from an EMBL/GenBank/DDBJ whole genome shotgun (WGS) entry which is preliminary data.</text>
</comment>
<dbReference type="EMBL" id="PDJC01000001">
    <property type="protein sequence ID" value="PFG15972.1"/>
    <property type="molecule type" value="Genomic_DNA"/>
</dbReference>
<dbReference type="InterPro" id="IPR041657">
    <property type="entry name" value="HTH_17"/>
</dbReference>
<organism evidence="2 3">
    <name type="scientific">Propionicimonas paludicola</name>
    <dbReference type="NCBI Taxonomy" id="185243"/>
    <lineage>
        <taxon>Bacteria</taxon>
        <taxon>Bacillati</taxon>
        <taxon>Actinomycetota</taxon>
        <taxon>Actinomycetes</taxon>
        <taxon>Propionibacteriales</taxon>
        <taxon>Nocardioidaceae</taxon>
        <taxon>Propionicimonas</taxon>
    </lineage>
</organism>